<dbReference type="GO" id="GO:0061710">
    <property type="term" value="F:L-threonylcarbamoyladenylate synthase"/>
    <property type="evidence" value="ECO:0007669"/>
    <property type="project" value="UniProtKB-EC"/>
</dbReference>
<evidence type="ECO:0000313" key="11">
    <source>
        <dbReference type="EMBL" id="RKG37908.1"/>
    </source>
</evidence>
<keyword evidence="2 9" id="KW-0963">Cytoplasm</keyword>
<keyword evidence="4 9" id="KW-0819">tRNA processing</keyword>
<dbReference type="SUPFAM" id="SSF55821">
    <property type="entry name" value="YrdC/RibB"/>
    <property type="match status" value="1"/>
</dbReference>
<dbReference type="HAMAP" id="MF_01852">
    <property type="entry name" value="TsaC"/>
    <property type="match status" value="1"/>
</dbReference>
<dbReference type="InterPro" id="IPR023535">
    <property type="entry name" value="TC-AMP_synthase"/>
</dbReference>
<keyword evidence="6 9" id="KW-0547">Nucleotide-binding</keyword>
<dbReference type="Pfam" id="PF01300">
    <property type="entry name" value="Sua5_yciO_yrdC"/>
    <property type="match status" value="1"/>
</dbReference>
<organism evidence="11 12">
    <name type="scientific">Acinetobacter rongchengensis</name>
    <dbReference type="NCBI Taxonomy" id="2419601"/>
    <lineage>
        <taxon>Bacteria</taxon>
        <taxon>Pseudomonadati</taxon>
        <taxon>Pseudomonadota</taxon>
        <taxon>Gammaproteobacteria</taxon>
        <taxon>Moraxellales</taxon>
        <taxon>Moraxellaceae</taxon>
        <taxon>Acinetobacter</taxon>
    </lineage>
</organism>
<comment type="function">
    <text evidence="9">Required for the formation of a threonylcarbamoyl group on adenosine at position 37 (t(6)A37) in tRNAs that read codons beginning with adenine. Catalyzes the conversion of L-threonine, HCO(3)(-)/CO(2) and ATP to give threonylcarbamoyl-AMP (TC-AMP) as the acyladenylate intermediate, with the release of diphosphate.</text>
</comment>
<dbReference type="Gene3D" id="3.90.870.10">
    <property type="entry name" value="DHBP synthase"/>
    <property type="match status" value="1"/>
</dbReference>
<evidence type="ECO:0000256" key="9">
    <source>
        <dbReference type="HAMAP-Rule" id="MF_01852"/>
    </source>
</evidence>
<gene>
    <name evidence="9" type="primary">tsaC</name>
    <name evidence="11" type="ORF">D7V20_09165</name>
</gene>
<evidence type="ECO:0000256" key="2">
    <source>
        <dbReference type="ARBA" id="ARBA00022490"/>
    </source>
</evidence>
<dbReference type="PROSITE" id="PS51163">
    <property type="entry name" value="YRDC"/>
    <property type="match status" value="1"/>
</dbReference>
<comment type="subcellular location">
    <subcellularLocation>
        <location evidence="1 9">Cytoplasm</location>
    </subcellularLocation>
</comment>
<name>A0A3A8EUP7_9GAMM</name>
<comment type="caution">
    <text evidence="11">The sequence shown here is derived from an EMBL/GenBank/DDBJ whole genome shotgun (WGS) entry which is preliminary data.</text>
</comment>
<evidence type="ECO:0000259" key="10">
    <source>
        <dbReference type="PROSITE" id="PS51163"/>
    </source>
</evidence>
<keyword evidence="7 9" id="KW-0067">ATP-binding</keyword>
<dbReference type="GO" id="GO:0002949">
    <property type="term" value="P:tRNA threonylcarbamoyladenosine modification"/>
    <property type="evidence" value="ECO:0007669"/>
    <property type="project" value="UniProtKB-UniRule"/>
</dbReference>
<accession>A0A3A8EUP7</accession>
<dbReference type="GO" id="GO:0003725">
    <property type="term" value="F:double-stranded RNA binding"/>
    <property type="evidence" value="ECO:0007669"/>
    <property type="project" value="InterPro"/>
</dbReference>
<evidence type="ECO:0000256" key="5">
    <source>
        <dbReference type="ARBA" id="ARBA00022695"/>
    </source>
</evidence>
<comment type="similarity">
    <text evidence="9">Belongs to the SUA5 family. TsaC subfamily.</text>
</comment>
<dbReference type="InterPro" id="IPR006070">
    <property type="entry name" value="Sua5-like_dom"/>
</dbReference>
<dbReference type="Proteomes" id="UP000280405">
    <property type="component" value="Unassembled WGS sequence"/>
</dbReference>
<dbReference type="GO" id="GO:0005737">
    <property type="term" value="C:cytoplasm"/>
    <property type="evidence" value="ECO:0007669"/>
    <property type="project" value="UniProtKB-SubCell"/>
</dbReference>
<evidence type="ECO:0000256" key="1">
    <source>
        <dbReference type="ARBA" id="ARBA00004496"/>
    </source>
</evidence>
<protein>
    <recommendedName>
        <fullName evidence="9">Threonylcarbamoyl-AMP synthase</fullName>
        <shortName evidence="9">TC-AMP synthase</shortName>
        <ecNumber evidence="9">2.7.7.87</ecNumber>
    </recommendedName>
    <alternativeName>
        <fullName evidence="9">L-threonylcarbamoyladenylate synthase</fullName>
    </alternativeName>
    <alternativeName>
        <fullName evidence="9">t(6)A37 threonylcarbamoyladenosine biosynthesis protein TsaC</fullName>
    </alternativeName>
    <alternativeName>
        <fullName evidence="9">tRNA threonylcarbamoyladenosine biosynthesis protein TsaC</fullName>
    </alternativeName>
</protein>
<dbReference type="GO" id="GO:0005524">
    <property type="term" value="F:ATP binding"/>
    <property type="evidence" value="ECO:0007669"/>
    <property type="project" value="UniProtKB-UniRule"/>
</dbReference>
<comment type="catalytic activity">
    <reaction evidence="8 9">
        <text>L-threonine + hydrogencarbonate + ATP = L-threonylcarbamoyladenylate + diphosphate + H2O</text>
        <dbReference type="Rhea" id="RHEA:36407"/>
        <dbReference type="ChEBI" id="CHEBI:15377"/>
        <dbReference type="ChEBI" id="CHEBI:17544"/>
        <dbReference type="ChEBI" id="CHEBI:30616"/>
        <dbReference type="ChEBI" id="CHEBI:33019"/>
        <dbReference type="ChEBI" id="CHEBI:57926"/>
        <dbReference type="ChEBI" id="CHEBI:73682"/>
        <dbReference type="EC" id="2.7.7.87"/>
    </reaction>
</comment>
<evidence type="ECO:0000256" key="8">
    <source>
        <dbReference type="ARBA" id="ARBA00048366"/>
    </source>
</evidence>
<proteinExistence type="inferred from homology"/>
<dbReference type="InterPro" id="IPR050156">
    <property type="entry name" value="TC-AMP_synthase_SUA5"/>
</dbReference>
<dbReference type="GO" id="GO:0006450">
    <property type="term" value="P:regulation of translational fidelity"/>
    <property type="evidence" value="ECO:0007669"/>
    <property type="project" value="TreeGrafter"/>
</dbReference>
<evidence type="ECO:0000256" key="7">
    <source>
        <dbReference type="ARBA" id="ARBA00022840"/>
    </source>
</evidence>
<dbReference type="AlphaFoldDB" id="A0A3A8EUP7"/>
<keyword evidence="3 9" id="KW-0808">Transferase</keyword>
<evidence type="ECO:0000256" key="6">
    <source>
        <dbReference type="ARBA" id="ARBA00022741"/>
    </source>
</evidence>
<keyword evidence="12" id="KW-1185">Reference proteome</keyword>
<keyword evidence="5 9" id="KW-0548">Nucleotidyltransferase</keyword>
<evidence type="ECO:0000313" key="12">
    <source>
        <dbReference type="Proteomes" id="UP000280405"/>
    </source>
</evidence>
<dbReference type="EC" id="2.7.7.87" evidence="9"/>
<dbReference type="RefSeq" id="WP_120383991.1">
    <property type="nucleotide sequence ID" value="NZ_RAXT01000015.1"/>
</dbReference>
<feature type="domain" description="YrdC-like" evidence="10">
    <location>
        <begin position="3"/>
        <end position="189"/>
    </location>
</feature>
<dbReference type="EMBL" id="RAXT01000015">
    <property type="protein sequence ID" value="RKG37908.1"/>
    <property type="molecule type" value="Genomic_DNA"/>
</dbReference>
<evidence type="ECO:0000256" key="3">
    <source>
        <dbReference type="ARBA" id="ARBA00022679"/>
    </source>
</evidence>
<dbReference type="PANTHER" id="PTHR17490:SF18">
    <property type="entry name" value="THREONYLCARBAMOYL-AMP SYNTHASE"/>
    <property type="match status" value="1"/>
</dbReference>
<reference evidence="11 12" key="1">
    <citation type="submission" date="2018-09" db="EMBL/GenBank/DDBJ databases">
        <title>The draft genome of Acinetobacter spp. strains.</title>
        <authorList>
            <person name="Qin J."/>
            <person name="Feng Y."/>
            <person name="Zong Z."/>
        </authorList>
    </citation>
    <scope>NUCLEOTIDE SEQUENCE [LARGE SCALE GENOMIC DNA]</scope>
    <source>
        <strain evidence="11 12">WCHAc060115</strain>
    </source>
</reference>
<dbReference type="InterPro" id="IPR017945">
    <property type="entry name" value="DHBP_synth_RibB-like_a/b_dom"/>
</dbReference>
<dbReference type="PANTHER" id="PTHR17490">
    <property type="entry name" value="SUA5"/>
    <property type="match status" value="1"/>
</dbReference>
<sequence>MITTSVAEAAQVLQQGKVLAYPTEAVWGLGCDPLNEHAFLEILKLKQRSIEKGVILLAGQVSQVEHLLTDLEPHIRKQVIDSWTQRSRTDRATTWLVNADERIPHWIKGNHTQVAIRVTNHPLCTALCNAFNGFIVSTSANPAGLEPARSLQDASQYFGAELNYLNGDLGLSREPSRIIDASTGQIIRA</sequence>
<dbReference type="OrthoDB" id="9814580at2"/>
<dbReference type="GO" id="GO:0000049">
    <property type="term" value="F:tRNA binding"/>
    <property type="evidence" value="ECO:0007669"/>
    <property type="project" value="TreeGrafter"/>
</dbReference>
<evidence type="ECO:0000256" key="4">
    <source>
        <dbReference type="ARBA" id="ARBA00022694"/>
    </source>
</evidence>